<accession>A0ABV6HHD7</accession>
<proteinExistence type="inferred from homology"/>
<comment type="subcellular location">
    <subcellularLocation>
        <location evidence="5">Cytoplasm</location>
    </subcellularLocation>
</comment>
<dbReference type="EMBL" id="JBHLWO010000001">
    <property type="protein sequence ID" value="MFC0317560.1"/>
    <property type="molecule type" value="Genomic_DNA"/>
</dbReference>
<name>A0ABV6HHD7_9SPHI</name>
<evidence type="ECO:0000256" key="5">
    <source>
        <dbReference type="RuleBase" id="RU004355"/>
    </source>
</evidence>
<dbReference type="GO" id="GO:0008855">
    <property type="term" value="F:exodeoxyribonuclease VII activity"/>
    <property type="evidence" value="ECO:0007669"/>
    <property type="project" value="UniProtKB-EC"/>
</dbReference>
<comment type="similarity">
    <text evidence="5">Belongs to the XseA family.</text>
</comment>
<protein>
    <recommendedName>
        <fullName evidence="5">Exodeoxyribonuclease 7 large subunit</fullName>
        <ecNumber evidence="5">3.1.11.6</ecNumber>
    </recommendedName>
</protein>
<evidence type="ECO:0000256" key="3">
    <source>
        <dbReference type="ARBA" id="ARBA00022801"/>
    </source>
</evidence>
<dbReference type="CDD" id="cd04489">
    <property type="entry name" value="ExoVII_LU_OBF"/>
    <property type="match status" value="1"/>
</dbReference>
<evidence type="ECO:0000313" key="8">
    <source>
        <dbReference type="EMBL" id="MFC0317560.1"/>
    </source>
</evidence>
<comment type="caution">
    <text evidence="8">The sequence shown here is derived from an EMBL/GenBank/DDBJ whole genome shotgun (WGS) entry which is preliminary data.</text>
</comment>
<keyword evidence="9" id="KW-1185">Reference proteome</keyword>
<gene>
    <name evidence="8" type="primary">xseA</name>
    <name evidence="8" type="ORF">ACFFI0_04540</name>
</gene>
<dbReference type="Pfam" id="PF13742">
    <property type="entry name" value="tRNA_anti_2"/>
    <property type="match status" value="1"/>
</dbReference>
<dbReference type="EC" id="3.1.11.6" evidence="5"/>
<evidence type="ECO:0000256" key="4">
    <source>
        <dbReference type="ARBA" id="ARBA00022839"/>
    </source>
</evidence>
<dbReference type="Pfam" id="PF02601">
    <property type="entry name" value="Exonuc_VII_L"/>
    <property type="match status" value="1"/>
</dbReference>
<keyword evidence="4 5" id="KW-0269">Exonuclease</keyword>
<dbReference type="InterPro" id="IPR025824">
    <property type="entry name" value="OB-fold_nuc-bd_dom"/>
</dbReference>
<dbReference type="NCBIfam" id="TIGR00237">
    <property type="entry name" value="xseA"/>
    <property type="match status" value="1"/>
</dbReference>
<keyword evidence="1" id="KW-0963">Cytoplasm</keyword>
<organism evidence="8 9">
    <name type="scientific">Olivibacter oleidegradans</name>
    <dbReference type="NCBI Taxonomy" id="760123"/>
    <lineage>
        <taxon>Bacteria</taxon>
        <taxon>Pseudomonadati</taxon>
        <taxon>Bacteroidota</taxon>
        <taxon>Sphingobacteriia</taxon>
        <taxon>Sphingobacteriales</taxon>
        <taxon>Sphingobacteriaceae</taxon>
        <taxon>Olivibacter</taxon>
    </lineage>
</organism>
<keyword evidence="3 5" id="KW-0378">Hydrolase</keyword>
<dbReference type="InterPro" id="IPR020579">
    <property type="entry name" value="Exonuc_VII_lsu_C"/>
</dbReference>
<comment type="catalytic activity">
    <reaction evidence="5">
        <text>Exonucleolytic cleavage in either 5'- to 3'- or 3'- to 5'-direction to yield nucleoside 5'-phosphates.</text>
        <dbReference type="EC" id="3.1.11.6"/>
    </reaction>
</comment>
<dbReference type="InterPro" id="IPR003753">
    <property type="entry name" value="Exonuc_VII_L"/>
</dbReference>
<evidence type="ECO:0000259" key="6">
    <source>
        <dbReference type="Pfam" id="PF02601"/>
    </source>
</evidence>
<keyword evidence="2 5" id="KW-0540">Nuclease</keyword>
<evidence type="ECO:0000256" key="2">
    <source>
        <dbReference type="ARBA" id="ARBA00022722"/>
    </source>
</evidence>
<feature type="domain" description="Exonuclease VII large subunit C-terminal" evidence="6">
    <location>
        <begin position="142"/>
        <end position="500"/>
    </location>
</feature>
<feature type="domain" description="OB-fold nucleic acid binding" evidence="7">
    <location>
        <begin position="11"/>
        <end position="117"/>
    </location>
</feature>
<dbReference type="Proteomes" id="UP001589774">
    <property type="component" value="Unassembled WGS sequence"/>
</dbReference>
<evidence type="ECO:0000256" key="1">
    <source>
        <dbReference type="ARBA" id="ARBA00022490"/>
    </source>
</evidence>
<evidence type="ECO:0000259" key="7">
    <source>
        <dbReference type="Pfam" id="PF13742"/>
    </source>
</evidence>
<sequence>MPEIIADKTIFSLAEVARSIQKTIADRYKSLYWIKAEMNKLNHYSHSGHCYPELLEKLEGKVIAEIRATLWKSDYERINQRFVEIIKEPLKNGINILLQASISYDPVHGLSLHIVDIDPSYSLGELEREKQASIALLKEEGLFEANKLLPFPLLPKRIAIVSVETSKGLADFLKIIDHNSFGYRFEYELFPALLQGEKSVISIIDQLAKIRLQLQRFDVVAIIRGGGGEVGLSSYNNVLLAKAIATFPIPVITGIGHATNETVSELVAYKNAITPSALADYLLQHFHNFARPVTYAEQVLRLKTQQLFDNQQQLLNNNIRYFRMASLNMLHENKHQLANLRNRTLQQSKYQLAQEKGSFQRLKSQLSTQSKRTLMEEKQAITFLGQRLKRENLHLSKRSRQVIRQIRDQLIRQSHQIAKKHHAALTTLHKNLAPGTKRLLVEATKSLDNQERHLSILDPQHVLKRGYSIMLFQGKAVTDAQVLKVGDKVKTILAFGETDSQVTFVNEIKK</sequence>
<dbReference type="PANTHER" id="PTHR30008">
    <property type="entry name" value="EXODEOXYRIBONUCLEASE 7 LARGE SUBUNIT"/>
    <property type="match status" value="1"/>
</dbReference>
<evidence type="ECO:0000313" key="9">
    <source>
        <dbReference type="Proteomes" id="UP001589774"/>
    </source>
</evidence>
<reference evidence="8 9" key="1">
    <citation type="submission" date="2024-09" db="EMBL/GenBank/DDBJ databases">
        <authorList>
            <person name="Sun Q."/>
            <person name="Mori K."/>
        </authorList>
    </citation>
    <scope>NUCLEOTIDE SEQUENCE [LARGE SCALE GENOMIC DNA]</scope>
    <source>
        <strain evidence="8 9">CCM 7765</strain>
    </source>
</reference>
<dbReference type="RefSeq" id="WP_130854543.1">
    <property type="nucleotide sequence ID" value="NZ_JBHLWO010000001.1"/>
</dbReference>
<dbReference type="PANTHER" id="PTHR30008:SF0">
    <property type="entry name" value="EXODEOXYRIBONUCLEASE 7 LARGE SUBUNIT"/>
    <property type="match status" value="1"/>
</dbReference>